<sequence>MSVSSSPDGLITVAREVRGQAVIVRVAGEVDFSSLVHLQDELSAAVADAAPPGPVVLDLEEVGFFGWCGLTLLVNQDDRCTRSHTPLRVVATTGTVLQPLRLAGLGEVLPVYPDVASALAEEAPVG</sequence>
<dbReference type="PROSITE" id="PS50801">
    <property type="entry name" value="STAS"/>
    <property type="match status" value="1"/>
</dbReference>
<dbReference type="PANTHER" id="PTHR33495">
    <property type="entry name" value="ANTI-SIGMA FACTOR ANTAGONIST TM_1081-RELATED-RELATED"/>
    <property type="match status" value="1"/>
</dbReference>
<evidence type="ECO:0000313" key="5">
    <source>
        <dbReference type="Proteomes" id="UP000549616"/>
    </source>
</evidence>
<dbReference type="InterPro" id="IPR036513">
    <property type="entry name" value="STAS_dom_sf"/>
</dbReference>
<accession>A0A853B884</accession>
<dbReference type="PANTHER" id="PTHR33495:SF2">
    <property type="entry name" value="ANTI-SIGMA FACTOR ANTAGONIST TM_1081-RELATED"/>
    <property type="match status" value="1"/>
</dbReference>
<dbReference type="NCBIfam" id="TIGR00377">
    <property type="entry name" value="ant_ant_sig"/>
    <property type="match status" value="1"/>
</dbReference>
<evidence type="ECO:0000256" key="1">
    <source>
        <dbReference type="ARBA" id="ARBA00009013"/>
    </source>
</evidence>
<evidence type="ECO:0000259" key="3">
    <source>
        <dbReference type="PROSITE" id="PS50801"/>
    </source>
</evidence>
<evidence type="ECO:0000256" key="2">
    <source>
        <dbReference type="RuleBase" id="RU003749"/>
    </source>
</evidence>
<dbReference type="InterPro" id="IPR003658">
    <property type="entry name" value="Anti-sigma_ant"/>
</dbReference>
<feature type="domain" description="STAS" evidence="3">
    <location>
        <begin position="11"/>
        <end position="122"/>
    </location>
</feature>
<dbReference type="Proteomes" id="UP000549616">
    <property type="component" value="Unassembled WGS sequence"/>
</dbReference>
<comment type="caution">
    <text evidence="4">The sequence shown here is derived from an EMBL/GenBank/DDBJ whole genome shotgun (WGS) entry which is preliminary data.</text>
</comment>
<comment type="similarity">
    <text evidence="1 2">Belongs to the anti-sigma-factor antagonist family.</text>
</comment>
<dbReference type="RefSeq" id="WP_179774927.1">
    <property type="nucleotide sequence ID" value="NZ_JACCFK010000001.1"/>
</dbReference>
<organism evidence="4 5">
    <name type="scientific">Amycolatopsis endophytica</name>
    <dbReference type="NCBI Taxonomy" id="860233"/>
    <lineage>
        <taxon>Bacteria</taxon>
        <taxon>Bacillati</taxon>
        <taxon>Actinomycetota</taxon>
        <taxon>Actinomycetes</taxon>
        <taxon>Pseudonocardiales</taxon>
        <taxon>Pseudonocardiaceae</taxon>
        <taxon>Amycolatopsis</taxon>
    </lineage>
</organism>
<reference evidence="4 5" key="1">
    <citation type="submission" date="2020-07" db="EMBL/GenBank/DDBJ databases">
        <title>Sequencing the genomes of 1000 actinobacteria strains.</title>
        <authorList>
            <person name="Klenk H.-P."/>
        </authorList>
    </citation>
    <scope>NUCLEOTIDE SEQUENCE [LARGE SCALE GENOMIC DNA]</scope>
    <source>
        <strain evidence="4 5">DSM 104006</strain>
    </source>
</reference>
<dbReference type="AlphaFoldDB" id="A0A853B884"/>
<protein>
    <recommendedName>
        <fullName evidence="2">Anti-sigma factor antagonist</fullName>
    </recommendedName>
</protein>
<gene>
    <name evidence="4" type="ORF">HNR02_004305</name>
</gene>
<dbReference type="Pfam" id="PF01740">
    <property type="entry name" value="STAS"/>
    <property type="match status" value="1"/>
</dbReference>
<proteinExistence type="inferred from homology"/>
<dbReference type="EMBL" id="JACCFK010000001">
    <property type="protein sequence ID" value="NYI90982.1"/>
    <property type="molecule type" value="Genomic_DNA"/>
</dbReference>
<dbReference type="InterPro" id="IPR002645">
    <property type="entry name" value="STAS_dom"/>
</dbReference>
<dbReference type="SUPFAM" id="SSF52091">
    <property type="entry name" value="SpoIIaa-like"/>
    <property type="match status" value="1"/>
</dbReference>
<dbReference type="Gene3D" id="3.30.750.24">
    <property type="entry name" value="STAS domain"/>
    <property type="match status" value="1"/>
</dbReference>
<name>A0A853B884_9PSEU</name>
<dbReference type="GO" id="GO:0043856">
    <property type="term" value="F:anti-sigma factor antagonist activity"/>
    <property type="evidence" value="ECO:0007669"/>
    <property type="project" value="InterPro"/>
</dbReference>
<evidence type="ECO:0000313" key="4">
    <source>
        <dbReference type="EMBL" id="NYI90982.1"/>
    </source>
</evidence>
<keyword evidence="5" id="KW-1185">Reference proteome</keyword>
<dbReference type="CDD" id="cd07043">
    <property type="entry name" value="STAS_anti-anti-sigma_factors"/>
    <property type="match status" value="1"/>
</dbReference>